<protein>
    <submittedName>
        <fullName evidence="2 4">Uncharacterized protein</fullName>
    </submittedName>
</protein>
<dbReference type="WBParaSite" id="NBR_0001155401-mRNA-1">
    <property type="protein sequence ID" value="NBR_0001155401-mRNA-1"/>
    <property type="gene ID" value="NBR_0001155401"/>
</dbReference>
<organism evidence="4">
    <name type="scientific">Nippostrongylus brasiliensis</name>
    <name type="common">Rat hookworm</name>
    <dbReference type="NCBI Taxonomy" id="27835"/>
    <lineage>
        <taxon>Eukaryota</taxon>
        <taxon>Metazoa</taxon>
        <taxon>Ecdysozoa</taxon>
        <taxon>Nematoda</taxon>
        <taxon>Chromadorea</taxon>
        <taxon>Rhabditida</taxon>
        <taxon>Rhabditina</taxon>
        <taxon>Rhabditomorpha</taxon>
        <taxon>Strongyloidea</taxon>
        <taxon>Heligmosomidae</taxon>
        <taxon>Nippostrongylus</taxon>
    </lineage>
</organism>
<dbReference type="AlphaFoldDB" id="A0A158R0C7"/>
<reference evidence="2 3" key="2">
    <citation type="submission" date="2018-11" db="EMBL/GenBank/DDBJ databases">
        <authorList>
            <consortium name="Pathogen Informatics"/>
        </authorList>
    </citation>
    <scope>NUCLEOTIDE SEQUENCE [LARGE SCALE GENOMIC DNA]</scope>
</reference>
<accession>A0A158R0C7</accession>
<name>A0A158R0C7_NIPBR</name>
<sequence>MVYVPQTVLHYKEQGRTSAAEHRGLLANSRCFGLLDVVLHLYISLDDPEESQNPLSDSRELPYESGSTRL</sequence>
<evidence type="ECO:0000313" key="3">
    <source>
        <dbReference type="Proteomes" id="UP000271162"/>
    </source>
</evidence>
<evidence type="ECO:0000256" key="1">
    <source>
        <dbReference type="SAM" id="MobiDB-lite"/>
    </source>
</evidence>
<evidence type="ECO:0000313" key="4">
    <source>
        <dbReference type="WBParaSite" id="NBR_0001155401-mRNA-1"/>
    </source>
</evidence>
<evidence type="ECO:0000313" key="2">
    <source>
        <dbReference type="EMBL" id="VDL75144.1"/>
    </source>
</evidence>
<reference evidence="4" key="1">
    <citation type="submission" date="2016-04" db="UniProtKB">
        <authorList>
            <consortium name="WormBaseParasite"/>
        </authorList>
    </citation>
    <scope>IDENTIFICATION</scope>
</reference>
<feature type="region of interest" description="Disordered" evidence="1">
    <location>
        <begin position="48"/>
        <end position="70"/>
    </location>
</feature>
<gene>
    <name evidence="2" type="ORF">NBR_LOCUS11555</name>
</gene>
<proteinExistence type="predicted"/>
<dbReference type="EMBL" id="UYSL01020549">
    <property type="protein sequence ID" value="VDL75144.1"/>
    <property type="molecule type" value="Genomic_DNA"/>
</dbReference>
<dbReference type="Proteomes" id="UP000271162">
    <property type="component" value="Unassembled WGS sequence"/>
</dbReference>
<keyword evidence="3" id="KW-1185">Reference proteome</keyword>